<organism evidence="8 9">
    <name type="scientific">Pararcticibacter amylolyticus</name>
    <dbReference type="NCBI Taxonomy" id="2173175"/>
    <lineage>
        <taxon>Bacteria</taxon>
        <taxon>Pseudomonadati</taxon>
        <taxon>Bacteroidota</taxon>
        <taxon>Sphingobacteriia</taxon>
        <taxon>Sphingobacteriales</taxon>
        <taxon>Sphingobacteriaceae</taxon>
        <taxon>Pararcticibacter</taxon>
    </lineage>
</organism>
<dbReference type="Proteomes" id="UP000245647">
    <property type="component" value="Unassembled WGS sequence"/>
</dbReference>
<feature type="domain" description="SusD-like N-terminal" evidence="7">
    <location>
        <begin position="46"/>
        <end position="214"/>
    </location>
</feature>
<dbReference type="Pfam" id="PF07980">
    <property type="entry name" value="SusD_RagB"/>
    <property type="match status" value="1"/>
</dbReference>
<comment type="similarity">
    <text evidence="2">Belongs to the SusD family.</text>
</comment>
<evidence type="ECO:0000256" key="5">
    <source>
        <dbReference type="ARBA" id="ARBA00023237"/>
    </source>
</evidence>
<comment type="caution">
    <text evidence="8">The sequence shown here is derived from an EMBL/GenBank/DDBJ whole genome shotgun (WGS) entry which is preliminary data.</text>
</comment>
<name>A0A2U2PH60_9SPHI</name>
<dbReference type="CDD" id="cd08977">
    <property type="entry name" value="SusD"/>
    <property type="match status" value="1"/>
</dbReference>
<dbReference type="RefSeq" id="WP_109415611.1">
    <property type="nucleotide sequence ID" value="NZ_QEAS01000007.1"/>
</dbReference>
<evidence type="ECO:0000313" key="9">
    <source>
        <dbReference type="Proteomes" id="UP000245647"/>
    </source>
</evidence>
<keyword evidence="3" id="KW-0732">Signal</keyword>
<evidence type="ECO:0000256" key="1">
    <source>
        <dbReference type="ARBA" id="ARBA00004442"/>
    </source>
</evidence>
<evidence type="ECO:0000259" key="6">
    <source>
        <dbReference type="Pfam" id="PF07980"/>
    </source>
</evidence>
<evidence type="ECO:0000256" key="2">
    <source>
        <dbReference type="ARBA" id="ARBA00006275"/>
    </source>
</evidence>
<dbReference type="PROSITE" id="PS51257">
    <property type="entry name" value="PROKAR_LIPOPROTEIN"/>
    <property type="match status" value="1"/>
</dbReference>
<evidence type="ECO:0000313" key="8">
    <source>
        <dbReference type="EMBL" id="PWG80755.1"/>
    </source>
</evidence>
<sequence>MKRLTLFIIIISGLALSSCKKDFLNRVPLDQIVDETFWTTENQLVLAANGLYANIKNKNTVDMDQIGDNTYNSSTTDYRNIAAGRYGIDVNTINNEWGSMYSAIRECNVFLANYNRATTVSEARREELAAEARVIRAYTYAYLTLFYGDVPLITTPITIEEAYGPRDPAEKIQDFILNELQEASEHLKAELPAADKSDLGRIRKGAALGLKARYALYFGRYDVAEKAAKDVMDLGVYQLYNTGNPDNTYNNFFTWAGKMKNGNNKETIIARLNLINESVHNLSREIQVPDQSSRFNPTKSLVDAYLCSDGLPIDKSPLYKETSYNDVFQNRDPRMKQTVLAPGAQWGGRYDGKPGNTNPDIFTTPKFLSDRRGCVTVTGYYFTKYVELSAVGKVGQDENDIHVLRYGEILLTYAEARFEQGKLTQDDLDKTVNLLRGRVGMHPMILTELAANDMDLRTEIRRERRVELVLEGQRYFDIKRWKQGSLLAEPIKGMKKSWAMVQADVSNLRADAQGYIIVDDDRSFTDPKNYLWPVPMIQRDRNPNLGQNPGWE</sequence>
<accession>A0A2U2PH60</accession>
<dbReference type="AlphaFoldDB" id="A0A2U2PH60"/>
<keyword evidence="4" id="KW-0472">Membrane</keyword>
<reference evidence="8 9" key="1">
    <citation type="submission" date="2018-04" db="EMBL/GenBank/DDBJ databases">
        <title>Pedobacter chongqingensis sp. nov., isolated from a rottenly hemp rope.</title>
        <authorList>
            <person name="Cai Y."/>
        </authorList>
    </citation>
    <scope>NUCLEOTIDE SEQUENCE [LARGE SCALE GENOMIC DNA]</scope>
    <source>
        <strain evidence="8 9">FJ4-8</strain>
    </source>
</reference>
<dbReference type="InterPro" id="IPR012944">
    <property type="entry name" value="SusD_RagB_dom"/>
</dbReference>
<keyword evidence="9" id="KW-1185">Reference proteome</keyword>
<evidence type="ECO:0000256" key="3">
    <source>
        <dbReference type="ARBA" id="ARBA00022729"/>
    </source>
</evidence>
<comment type="subcellular location">
    <subcellularLocation>
        <location evidence="1">Cell outer membrane</location>
    </subcellularLocation>
</comment>
<dbReference type="EMBL" id="QEAS01000007">
    <property type="protein sequence ID" value="PWG80755.1"/>
    <property type="molecule type" value="Genomic_DNA"/>
</dbReference>
<evidence type="ECO:0000259" key="7">
    <source>
        <dbReference type="Pfam" id="PF14322"/>
    </source>
</evidence>
<dbReference type="InterPro" id="IPR011990">
    <property type="entry name" value="TPR-like_helical_dom_sf"/>
</dbReference>
<proteinExistence type="inferred from homology"/>
<dbReference type="Gene3D" id="1.25.40.390">
    <property type="match status" value="1"/>
</dbReference>
<dbReference type="GO" id="GO:0009279">
    <property type="term" value="C:cell outer membrane"/>
    <property type="evidence" value="ECO:0007669"/>
    <property type="project" value="UniProtKB-SubCell"/>
</dbReference>
<dbReference type="OrthoDB" id="5694214at2"/>
<protein>
    <submittedName>
        <fullName evidence="8">RagB/SusD family nutrient uptake outer membrane protein</fullName>
    </submittedName>
</protein>
<dbReference type="Pfam" id="PF14322">
    <property type="entry name" value="SusD-like_3"/>
    <property type="match status" value="1"/>
</dbReference>
<dbReference type="InterPro" id="IPR033985">
    <property type="entry name" value="SusD-like_N"/>
</dbReference>
<keyword evidence="5" id="KW-0998">Cell outer membrane</keyword>
<dbReference type="SUPFAM" id="SSF48452">
    <property type="entry name" value="TPR-like"/>
    <property type="match status" value="1"/>
</dbReference>
<feature type="domain" description="RagB/SusD" evidence="6">
    <location>
        <begin position="293"/>
        <end position="551"/>
    </location>
</feature>
<evidence type="ECO:0000256" key="4">
    <source>
        <dbReference type="ARBA" id="ARBA00023136"/>
    </source>
</evidence>
<gene>
    <name evidence="8" type="ORF">DDR33_09845</name>
</gene>